<dbReference type="GeneID" id="77324795"/>
<keyword evidence="2" id="KW-0645">Protease</keyword>
<dbReference type="EMBL" id="MWUU01000006">
    <property type="protein sequence ID" value="PCF55545.1"/>
    <property type="molecule type" value="Genomic_DNA"/>
</dbReference>
<evidence type="ECO:0000313" key="7">
    <source>
        <dbReference type="Proteomes" id="UP000218335"/>
    </source>
</evidence>
<name>A0A2A4GY22_9STAP</name>
<dbReference type="SUPFAM" id="SSF52096">
    <property type="entry name" value="ClpP/crotonase"/>
    <property type="match status" value="1"/>
</dbReference>
<comment type="similarity">
    <text evidence="1">Belongs to the peptidase S49 family.</text>
</comment>
<dbReference type="GO" id="GO:0006508">
    <property type="term" value="P:proteolysis"/>
    <property type="evidence" value="ECO:0007669"/>
    <property type="project" value="UniProtKB-KW"/>
</dbReference>
<dbReference type="InterPro" id="IPR004635">
    <property type="entry name" value="Pept_S49_SppA"/>
</dbReference>
<evidence type="ECO:0000256" key="1">
    <source>
        <dbReference type="ARBA" id="ARBA00008683"/>
    </source>
</evidence>
<dbReference type="Pfam" id="PF01343">
    <property type="entry name" value="Peptidase_S49"/>
    <property type="match status" value="1"/>
</dbReference>
<reference evidence="6 7" key="1">
    <citation type="journal article" date="2017" name="PLoS ONE">
        <title>Development of a real-time PCR for detection of Staphylococcus pseudintermedius using a novel automated comparison of whole-genome sequences.</title>
        <authorList>
            <person name="Verstappen K.M."/>
            <person name="Huijbregts L."/>
            <person name="Spaninks M."/>
            <person name="Wagenaar J.A."/>
            <person name="Fluit A.C."/>
            <person name="Duim B."/>
        </authorList>
    </citation>
    <scope>NUCLEOTIDE SEQUENCE [LARGE SCALE GENOMIC DNA]</scope>
    <source>
        <strain evidence="6 7">215070706401-1</strain>
    </source>
</reference>
<evidence type="ECO:0000256" key="3">
    <source>
        <dbReference type="ARBA" id="ARBA00022801"/>
    </source>
</evidence>
<dbReference type="AlphaFoldDB" id="A0A2A4GY22"/>
<dbReference type="GO" id="GO:0008236">
    <property type="term" value="F:serine-type peptidase activity"/>
    <property type="evidence" value="ECO:0007669"/>
    <property type="project" value="UniProtKB-KW"/>
</dbReference>
<feature type="domain" description="Peptidase S49" evidence="5">
    <location>
        <begin position="127"/>
        <end position="277"/>
    </location>
</feature>
<proteinExistence type="inferred from homology"/>
<evidence type="ECO:0000313" key="6">
    <source>
        <dbReference type="EMBL" id="PCF55545.1"/>
    </source>
</evidence>
<dbReference type="NCBIfam" id="TIGR00706">
    <property type="entry name" value="SppA_dom"/>
    <property type="match status" value="1"/>
</dbReference>
<dbReference type="PANTHER" id="PTHR42987">
    <property type="entry name" value="PEPTIDASE S49"/>
    <property type="match status" value="1"/>
</dbReference>
<organism evidence="6 7">
    <name type="scientific">Staphylococcus delphini</name>
    <dbReference type="NCBI Taxonomy" id="53344"/>
    <lineage>
        <taxon>Bacteria</taxon>
        <taxon>Bacillati</taxon>
        <taxon>Bacillota</taxon>
        <taxon>Bacilli</taxon>
        <taxon>Bacillales</taxon>
        <taxon>Staphylococcaceae</taxon>
        <taxon>Staphylococcus</taxon>
        <taxon>Staphylococcus intermedius group</taxon>
    </lineage>
</organism>
<gene>
    <name evidence="6" type="ORF">B5C08_05750</name>
</gene>
<evidence type="ECO:0000256" key="4">
    <source>
        <dbReference type="ARBA" id="ARBA00022825"/>
    </source>
</evidence>
<dbReference type="RefSeq" id="WP_019165376.1">
    <property type="nucleotide sequence ID" value="NZ_CP094734.1"/>
</dbReference>
<dbReference type="Proteomes" id="UP000218335">
    <property type="component" value="Unassembled WGS sequence"/>
</dbReference>
<dbReference type="PANTHER" id="PTHR42987:SF7">
    <property type="entry name" value="SIGNAL PEPTIDE PEPTIDASE SPPA-RELATED"/>
    <property type="match status" value="1"/>
</dbReference>
<keyword evidence="3" id="KW-0378">Hydrolase</keyword>
<dbReference type="CDD" id="cd07023">
    <property type="entry name" value="S49_Sppa_N_C"/>
    <property type="match status" value="1"/>
</dbReference>
<dbReference type="InterPro" id="IPR047272">
    <property type="entry name" value="S49_SppA_C"/>
</dbReference>
<dbReference type="InterPro" id="IPR002142">
    <property type="entry name" value="Peptidase_S49"/>
</dbReference>
<evidence type="ECO:0000259" key="5">
    <source>
        <dbReference type="Pfam" id="PF01343"/>
    </source>
</evidence>
<keyword evidence="4" id="KW-0720">Serine protease</keyword>
<dbReference type="Gene3D" id="6.20.330.10">
    <property type="match status" value="1"/>
</dbReference>
<evidence type="ECO:0000256" key="2">
    <source>
        <dbReference type="ARBA" id="ARBA00022670"/>
    </source>
</evidence>
<dbReference type="InterPro" id="IPR029045">
    <property type="entry name" value="ClpP/crotonase-like_dom_sf"/>
</dbReference>
<protein>
    <submittedName>
        <fullName evidence="6">Signal peptide peptidase SppA</fullName>
    </submittedName>
</protein>
<dbReference type="Gene3D" id="3.90.226.10">
    <property type="entry name" value="2-enoyl-CoA Hydratase, Chain A, domain 1"/>
    <property type="match status" value="1"/>
</dbReference>
<comment type="caution">
    <text evidence="6">The sequence shown here is derived from an EMBL/GenBank/DDBJ whole genome shotgun (WGS) entry which is preliminary data.</text>
</comment>
<sequence length="330" mass="35819">MSKRIIAIILASVIVLGGILMSAMTSVVSSFMTGDFNINEEATSTVLEEGNSNKKIAEIVVEGEIIDTGASGGLFGGGAGYNHQAALKQLETIKNDDSIKGVLLSVNSPGGGTYESDEFYQKIKEVKDSGKKIYVQMENLAASGGYYISAPADKIYAGPQSLTGSIGVISESKDYSELLDNLGIKTNTIKSGAHKDILSSSRKMTDEEREILQSINKDSFDQFVNVVKEGRHMSESKVRELADGRIYSAQQAKSNGLIDAIGYKDKTLKDLKKAIKVDNPEIVTFDAEESNLTSFLGMKSFFNGLRADLKDVKSIINNESQTRPMYKYEG</sequence>
<accession>A0A2A4GY22</accession>